<dbReference type="SUPFAM" id="SSF56300">
    <property type="entry name" value="Metallo-dependent phosphatases"/>
    <property type="match status" value="1"/>
</dbReference>
<evidence type="ECO:0000259" key="2">
    <source>
        <dbReference type="Pfam" id="PF02872"/>
    </source>
</evidence>
<dbReference type="PANTHER" id="PTHR11575:SF6">
    <property type="entry name" value="2',3'-CYCLIC-NUCLEOTIDE 2'-PHOSPHODIESTERASE_3'-NUCLEOTIDASE"/>
    <property type="match status" value="1"/>
</dbReference>
<dbReference type="GO" id="GO:0030288">
    <property type="term" value="C:outer membrane-bounded periplasmic space"/>
    <property type="evidence" value="ECO:0007669"/>
    <property type="project" value="TreeGrafter"/>
</dbReference>
<dbReference type="OMA" id="HMGIDNE"/>
<dbReference type="Gene3D" id="3.60.21.10">
    <property type="match status" value="1"/>
</dbReference>
<dbReference type="GeneID" id="58090125"/>
<evidence type="ECO:0000313" key="3">
    <source>
        <dbReference type="EMBL" id="QEX39278.1"/>
    </source>
</evidence>
<gene>
    <name evidence="4" type="ORF">EQ812_03490</name>
    <name evidence="3" type="ORF">FO454_10390</name>
</gene>
<feature type="domain" description="5'-Nucleotidase C-terminal" evidence="2">
    <location>
        <begin position="323"/>
        <end position="458"/>
    </location>
</feature>
<comment type="similarity">
    <text evidence="1">Belongs to the 5'-nucleotidase family.</text>
</comment>
<dbReference type="InterPro" id="IPR008334">
    <property type="entry name" value="5'-Nucleotdase_C"/>
</dbReference>
<reference evidence="3 6" key="2">
    <citation type="submission" date="2019-07" db="EMBL/GenBank/DDBJ databases">
        <title>Comparative genome analysis of staphylococcus lugdunensis shows clonal complex-dependent diversity of the putative virulence factor, ess/type vii locus.</title>
        <authorList>
            <person name="Lebeurre J."/>
            <person name="Dahyot S."/>
            <person name="Diene S."/>
            <person name="Paulay A."/>
            <person name="Aubourg M."/>
            <person name="Argemi X."/>
            <person name="Giard J.-C."/>
            <person name="Tournier I."/>
            <person name="Francois P."/>
            <person name="Pestel-Caron M."/>
        </authorList>
    </citation>
    <scope>NUCLEOTIDE SEQUENCE [LARGE SCALE GENOMIC DNA]</scope>
    <source>
        <strain evidence="3 6">SL13</strain>
    </source>
</reference>
<protein>
    <submittedName>
        <fullName evidence="4">Bifunctional metallophosphatase/5'-nucleotidase</fullName>
    </submittedName>
</protein>
<name>A0A292DFH8_STALU</name>
<dbReference type="InterPro" id="IPR006179">
    <property type="entry name" value="5_nucleotidase/apyrase"/>
</dbReference>
<evidence type="ECO:0000313" key="5">
    <source>
        <dbReference type="Proteomes" id="UP000293637"/>
    </source>
</evidence>
<dbReference type="Gene3D" id="3.90.780.10">
    <property type="entry name" value="5'-Nucleotidase, C-terminal domain"/>
    <property type="match status" value="1"/>
</dbReference>
<accession>A0A292DFH8</accession>
<dbReference type="Pfam" id="PF02872">
    <property type="entry name" value="5_nucleotid_C"/>
    <property type="match status" value="1"/>
</dbReference>
<organism evidence="4 5">
    <name type="scientific">Staphylococcus lugdunensis</name>
    <dbReference type="NCBI Taxonomy" id="28035"/>
    <lineage>
        <taxon>Bacteria</taxon>
        <taxon>Bacillati</taxon>
        <taxon>Bacillota</taxon>
        <taxon>Bacilli</taxon>
        <taxon>Bacillales</taxon>
        <taxon>Staphylococcaceae</taxon>
        <taxon>Staphylococcus</taxon>
    </lineage>
</organism>
<dbReference type="InterPro" id="IPR029052">
    <property type="entry name" value="Metallo-depent_PP-like"/>
</dbReference>
<dbReference type="EMBL" id="CP041722">
    <property type="protein sequence ID" value="QEX39278.1"/>
    <property type="molecule type" value="Genomic_DNA"/>
</dbReference>
<dbReference type="GO" id="GO:0009166">
    <property type="term" value="P:nucleotide catabolic process"/>
    <property type="evidence" value="ECO:0007669"/>
    <property type="project" value="InterPro"/>
</dbReference>
<dbReference type="EMBL" id="SCHB01000002">
    <property type="protein sequence ID" value="TBW72915.1"/>
    <property type="molecule type" value="Genomic_DNA"/>
</dbReference>
<keyword evidence="1" id="KW-0547">Nucleotide-binding</keyword>
<reference evidence="4 5" key="1">
    <citation type="journal article" date="2019" name="Sci. Transl. Med.">
        <title>Quorum sensing between bacterial species on the skin protects against epidermal injury in atopic dermatitis.</title>
        <authorList>
            <person name="Williams M.R."/>
        </authorList>
    </citation>
    <scope>NUCLEOTIDE SEQUENCE [LARGE SCALE GENOMIC DNA]</scope>
    <source>
        <strain evidence="4 5">E7</strain>
    </source>
</reference>
<evidence type="ECO:0000313" key="4">
    <source>
        <dbReference type="EMBL" id="TBW72915.1"/>
    </source>
</evidence>
<dbReference type="AlphaFoldDB" id="A0A292DFH8"/>
<dbReference type="Proteomes" id="UP000325462">
    <property type="component" value="Chromosome"/>
</dbReference>
<keyword evidence="1" id="KW-0378">Hydrolase</keyword>
<keyword evidence="6" id="KW-1185">Reference proteome</keyword>
<dbReference type="SUPFAM" id="SSF55816">
    <property type="entry name" value="5'-nucleotidase (syn. UDP-sugar hydrolase), C-terminal domain"/>
    <property type="match status" value="1"/>
</dbReference>
<dbReference type="PRINTS" id="PR01607">
    <property type="entry name" value="APYRASEFAMLY"/>
</dbReference>
<dbReference type="GO" id="GO:0016787">
    <property type="term" value="F:hydrolase activity"/>
    <property type="evidence" value="ECO:0007669"/>
    <property type="project" value="UniProtKB-KW"/>
</dbReference>
<dbReference type="RefSeq" id="WP_002478405.1">
    <property type="nucleotide sequence ID" value="NZ_AP021848.1"/>
</dbReference>
<evidence type="ECO:0000256" key="1">
    <source>
        <dbReference type="RuleBase" id="RU362119"/>
    </source>
</evidence>
<dbReference type="Proteomes" id="UP000293637">
    <property type="component" value="Unassembled WGS sequence"/>
</dbReference>
<proteinExistence type="inferred from homology"/>
<sequence>MEKNERISVDVITTTDMHSQFLNGNYGSNIYRAGQYVKDIRKRNKHVLLLDSGGSLAGSLPAYYYAIVAPYKRHPMIKLMNAMQYDASGISSDEFKFGLSFLTRSVSLARFPWLSANIEYNMTREPYFSTPYVIKQYQDVRIGIIGLTADGLMKNEYAEMEPDVKIEKTLLSAKRWIRYIHETEKIDFLIVIYHGGLDKISQTTNSRHSENANEAEKLIREMGVIDLIITAHQHQTVIGKDNETVYVQAGQNAEELVHINIQFKKRTNSYEIEHVNAEAINLNQHNEDEALLKLTYYDRKAVTHWSNEIIAETSCSLQVNSLEDMVAGSHHFTQLLHDSLRYAFNNNITCVNVPRNGEQGLKQQIQNKDIYEAYPHPDKPIDITLLGQQIKDILEYSYAHLEIEDDHLKQTVIDETLCTQWQGFNYEVNMKKPPFQRVTIKGIDLNGSYRVTMTDYCFRNYQFIIGDVIVNRDSFEYPMSFIMTKLLNTHDYRPQIKNNFIVNS</sequence>
<evidence type="ECO:0000313" key="6">
    <source>
        <dbReference type="Proteomes" id="UP000325462"/>
    </source>
</evidence>
<dbReference type="GO" id="GO:0000166">
    <property type="term" value="F:nucleotide binding"/>
    <property type="evidence" value="ECO:0007669"/>
    <property type="project" value="UniProtKB-KW"/>
</dbReference>
<dbReference type="InterPro" id="IPR036907">
    <property type="entry name" value="5'-Nucleotdase_C_sf"/>
</dbReference>
<dbReference type="PANTHER" id="PTHR11575">
    <property type="entry name" value="5'-NUCLEOTIDASE-RELATED"/>
    <property type="match status" value="1"/>
</dbReference>